<evidence type="ECO:0000313" key="2">
    <source>
        <dbReference type="Proteomes" id="UP000887561"/>
    </source>
</evidence>
<dbReference type="WBParaSite" id="scaffold2634_cov198.g5172">
    <property type="protein sequence ID" value="scaffold2634_cov198.g5172"/>
    <property type="gene ID" value="scaffold2634_cov198.g5172"/>
</dbReference>
<proteinExistence type="predicted"/>
<organism evidence="2 3">
    <name type="scientific">Meloidogyne javanica</name>
    <name type="common">Root-knot nematode worm</name>
    <dbReference type="NCBI Taxonomy" id="6303"/>
    <lineage>
        <taxon>Eukaryota</taxon>
        <taxon>Metazoa</taxon>
        <taxon>Ecdysozoa</taxon>
        <taxon>Nematoda</taxon>
        <taxon>Chromadorea</taxon>
        <taxon>Rhabditida</taxon>
        <taxon>Tylenchina</taxon>
        <taxon>Tylenchomorpha</taxon>
        <taxon>Tylenchoidea</taxon>
        <taxon>Meloidogynidae</taxon>
        <taxon>Meloidogyninae</taxon>
        <taxon>Meloidogyne</taxon>
        <taxon>Meloidogyne incognita group</taxon>
    </lineage>
</organism>
<reference evidence="3" key="1">
    <citation type="submission" date="2022-11" db="UniProtKB">
        <authorList>
            <consortium name="WormBaseParasite"/>
        </authorList>
    </citation>
    <scope>IDENTIFICATION</scope>
</reference>
<name>A0A915M121_MELJA</name>
<accession>A0A915M121</accession>
<dbReference type="AlphaFoldDB" id="A0A915M121"/>
<sequence length="619" mass="72139">MENNGGTEIKSKLFDALKEKNGKSSFILHILETINEKIVDNIYSSLRKLKTKKGFSFTSLIKQSSVVQEDEILQKGLIQFFEPLIQAKYYALALTLKQIVMKENEKEEENIYENLNSIKLNISEEEINKISLIENNFVLIENSLKDLSGDLFEKCNGMILQKLGYTKNEFVSQLLEEMSKIMWNLDFKLSGDTSDQFIPCYFDFRAVQISRNGGNGTLATRLIEKIFAYVTSPFDWIGKKAANSRNGVFQKVYGQLNSIVEFFRSFVLRKIPIENMFVQLYYHEKIRGKKLKGKILQIIGNFQKDMREEKTWKEIKKDFGELMKEIEILVKILNLKDAKPKDIEKMLKQTETKKESIQEEKKEEDDFSLDSDSFTEEIGKALKETMNSFKKNAKEKENVEWTDFGSCAISKLQVPCKKVYLKLEIYIIIQKFQTLSTQESTTLLRTKREDPVFLYHDRRYSVRTSNVFNFIGWYLIGGGSLWLGSSLLVLNVVSAWDPHCPVPAIHLSEMHLPEMQMPEFFHRRQNSPNIPQHTQFQPQHPPHTHFEPQQSNPNRANVEMGVVWGYPAPQEQIRYPIGQIPAQQYQHRPRRDVKETQKGWHLFNNKYGFNVRKLGYPGK</sequence>
<evidence type="ECO:0000313" key="3">
    <source>
        <dbReference type="WBParaSite" id="scaffold2634_cov198.g5172"/>
    </source>
</evidence>
<feature type="region of interest" description="Disordered" evidence="1">
    <location>
        <begin position="531"/>
        <end position="551"/>
    </location>
</feature>
<evidence type="ECO:0000256" key="1">
    <source>
        <dbReference type="SAM" id="MobiDB-lite"/>
    </source>
</evidence>
<protein>
    <submittedName>
        <fullName evidence="3">Uncharacterized protein</fullName>
    </submittedName>
</protein>
<dbReference type="Proteomes" id="UP000887561">
    <property type="component" value="Unplaced"/>
</dbReference>
<keyword evidence="2" id="KW-1185">Reference proteome</keyword>